<organism evidence="5">
    <name type="scientific">Aegilops tauschii</name>
    <name type="common">Tausch's goatgrass</name>
    <name type="synonym">Aegilops squarrosa</name>
    <dbReference type="NCBI Taxonomy" id="37682"/>
    <lineage>
        <taxon>Eukaryota</taxon>
        <taxon>Viridiplantae</taxon>
        <taxon>Streptophyta</taxon>
        <taxon>Embryophyta</taxon>
        <taxon>Tracheophyta</taxon>
        <taxon>Spermatophyta</taxon>
        <taxon>Magnoliopsida</taxon>
        <taxon>Liliopsida</taxon>
        <taxon>Poales</taxon>
        <taxon>Poaceae</taxon>
        <taxon>BOP clade</taxon>
        <taxon>Pooideae</taxon>
        <taxon>Triticodae</taxon>
        <taxon>Triticeae</taxon>
        <taxon>Triticinae</taxon>
        <taxon>Aegilops</taxon>
    </lineage>
</organism>
<name>R7WDF6_AEGTA</name>
<dbReference type="Pfam" id="PF13041">
    <property type="entry name" value="PPR_2"/>
    <property type="match status" value="1"/>
</dbReference>
<dbReference type="Pfam" id="PF01535">
    <property type="entry name" value="PPR"/>
    <property type="match status" value="1"/>
</dbReference>
<proteinExistence type="inferred from homology"/>
<evidence type="ECO:0008006" key="6">
    <source>
        <dbReference type="Google" id="ProtNLM"/>
    </source>
</evidence>
<feature type="compositionally biased region" description="Acidic residues" evidence="4">
    <location>
        <begin position="329"/>
        <end position="339"/>
    </location>
</feature>
<feature type="region of interest" description="Disordered" evidence="4">
    <location>
        <begin position="407"/>
        <end position="433"/>
    </location>
</feature>
<evidence type="ECO:0000256" key="4">
    <source>
        <dbReference type="SAM" id="MobiDB-lite"/>
    </source>
</evidence>
<feature type="region of interest" description="Disordered" evidence="4">
    <location>
        <begin position="311"/>
        <end position="347"/>
    </location>
</feature>
<keyword evidence="2" id="KW-0677">Repeat</keyword>
<dbReference type="Gene3D" id="1.25.40.10">
    <property type="entry name" value="Tetratricopeptide repeat domain"/>
    <property type="match status" value="2"/>
</dbReference>
<dbReference type="InterPro" id="IPR002885">
    <property type="entry name" value="PPR_rpt"/>
</dbReference>
<dbReference type="PROSITE" id="PS51375">
    <property type="entry name" value="PPR"/>
    <property type="match status" value="3"/>
</dbReference>
<comment type="similarity">
    <text evidence="1">Belongs to the PPR family. P subfamily.</text>
</comment>
<dbReference type="EnsemblPlants" id="EMT16799">
    <property type="protein sequence ID" value="EMT16799"/>
    <property type="gene ID" value="F775_52570"/>
</dbReference>
<protein>
    <recommendedName>
        <fullName evidence="6">Pentatricopeptide repeat-containing protein</fullName>
    </recommendedName>
</protein>
<dbReference type="InterPro" id="IPR011990">
    <property type="entry name" value="TPR-like_helical_dom_sf"/>
</dbReference>
<evidence type="ECO:0000256" key="1">
    <source>
        <dbReference type="ARBA" id="ARBA00007626"/>
    </source>
</evidence>
<keyword evidence="3" id="KW-0809">Transit peptide</keyword>
<feature type="compositionally biased region" description="Basic and acidic residues" evidence="4">
    <location>
        <begin position="311"/>
        <end position="321"/>
    </location>
</feature>
<sequence length="433" mass="47763">MAAIFSASGRRLLSTAAAAGEFPVPMARIRNLARAGPSHNPLGSLPSPITPATTIPSPTAEHLNALLAPLLRRRRLAERVPALLDAHPSAPRDAFTWSILAKSLCITKGADHAVYLLHGEEPPSLHLYTAIIDSYYKQKKPHRAEELWREMVEERGIAPDAAAYNVRITYKSATGTVEEVQELIRAMGEESGLRPDVISYNGLIRVLGRHKRVDEALEVYRSLQEKGAAEGNTEAKLAPECATYACMVGALCSEGRLSEAEDVFYEGVKRKKVADLGTVRKLVVALKEAGKGRAARRVVVGLRKKFPDQFDGPWKELEKDAGLTPGASNEEEEVEEDEQQPEKTAAADHVDWELLNLALRIYFEGDFSEKHRMPHPREPPIAFVRWAKGEVNSGDPRRAARWECLTGLMPTSTPPEPEQVDPLPYLSPKPAED</sequence>
<dbReference type="AlphaFoldDB" id="R7WDF6"/>
<evidence type="ECO:0000256" key="3">
    <source>
        <dbReference type="ARBA" id="ARBA00022946"/>
    </source>
</evidence>
<evidence type="ECO:0000313" key="5">
    <source>
        <dbReference type="EnsemblPlants" id="EMT16799"/>
    </source>
</evidence>
<reference evidence="5" key="1">
    <citation type="submission" date="2015-06" db="UniProtKB">
        <authorList>
            <consortium name="EnsemblPlants"/>
        </authorList>
    </citation>
    <scope>IDENTIFICATION</scope>
</reference>
<dbReference type="PANTHER" id="PTHR47447:SF17">
    <property type="entry name" value="OS12G0638900 PROTEIN"/>
    <property type="match status" value="1"/>
</dbReference>
<accession>R7WDF6</accession>
<evidence type="ECO:0000256" key="2">
    <source>
        <dbReference type="ARBA" id="ARBA00022737"/>
    </source>
</evidence>
<dbReference type="Pfam" id="PF12854">
    <property type="entry name" value="PPR_1"/>
    <property type="match status" value="1"/>
</dbReference>
<dbReference type="NCBIfam" id="TIGR00756">
    <property type="entry name" value="PPR"/>
    <property type="match status" value="3"/>
</dbReference>
<dbReference type="PANTHER" id="PTHR47447">
    <property type="entry name" value="OS03G0856100 PROTEIN"/>
    <property type="match status" value="1"/>
</dbReference>